<accession>A6I5M5</accession>
<dbReference type="Proteomes" id="UP000234681">
    <property type="component" value="Chromosome 2"/>
</dbReference>
<gene>
    <name evidence="1" type="ORF">rCG_44748</name>
</gene>
<dbReference type="AlphaFoldDB" id="A6I5M5"/>
<name>A6I5M5_RAT</name>
<reference evidence="2" key="1">
    <citation type="submission" date="2005-09" db="EMBL/GenBank/DDBJ databases">
        <authorList>
            <person name="Mural R.J."/>
            <person name="Li P.W."/>
            <person name="Adams M.D."/>
            <person name="Amanatides P.G."/>
            <person name="Baden-Tillson H."/>
            <person name="Barnstead M."/>
            <person name="Chin S.H."/>
            <person name="Dew I."/>
            <person name="Evans C.A."/>
            <person name="Ferriera S."/>
            <person name="Flanigan M."/>
            <person name="Fosler C."/>
            <person name="Glodek A."/>
            <person name="Gu Z."/>
            <person name="Holt R.A."/>
            <person name="Jennings D."/>
            <person name="Kraft C.L."/>
            <person name="Lu F."/>
            <person name="Nguyen T."/>
            <person name="Nusskern D.R."/>
            <person name="Pfannkoch C.M."/>
            <person name="Sitter C."/>
            <person name="Sutton G.G."/>
            <person name="Venter J.C."/>
            <person name="Wang Z."/>
            <person name="Woodage T."/>
            <person name="Zheng X.H."/>
            <person name="Zhong F."/>
        </authorList>
    </citation>
    <scope>NUCLEOTIDE SEQUENCE [LARGE SCALE GENOMIC DNA]</scope>
    <source>
        <strain>BN</strain>
        <strain evidence="2">Sprague-Dawley</strain>
    </source>
</reference>
<organism evidence="1 2">
    <name type="scientific">Rattus norvegicus</name>
    <name type="common">Rat</name>
    <dbReference type="NCBI Taxonomy" id="10116"/>
    <lineage>
        <taxon>Eukaryota</taxon>
        <taxon>Metazoa</taxon>
        <taxon>Chordata</taxon>
        <taxon>Craniata</taxon>
        <taxon>Vertebrata</taxon>
        <taxon>Euteleostomi</taxon>
        <taxon>Mammalia</taxon>
        <taxon>Eutheria</taxon>
        <taxon>Euarchontoglires</taxon>
        <taxon>Glires</taxon>
        <taxon>Rodentia</taxon>
        <taxon>Myomorpha</taxon>
        <taxon>Muroidea</taxon>
        <taxon>Muridae</taxon>
        <taxon>Murinae</taxon>
        <taxon>Rattus</taxon>
    </lineage>
</organism>
<sequence>MRLPVCAPAVKAGGRSYAKTTALCGAMFCWSFFKKKKK</sequence>
<evidence type="ECO:0000313" key="2">
    <source>
        <dbReference type="Proteomes" id="UP000234681"/>
    </source>
</evidence>
<evidence type="ECO:0000313" key="1">
    <source>
        <dbReference type="EMBL" id="EDM10333.1"/>
    </source>
</evidence>
<proteinExistence type="predicted"/>
<protein>
    <submittedName>
        <fullName evidence="1">RCG44748</fullName>
    </submittedName>
</protein>
<dbReference type="EMBL" id="CH473955">
    <property type="protein sequence ID" value="EDM10333.1"/>
    <property type="molecule type" value="Genomic_DNA"/>
</dbReference>